<dbReference type="KEGG" id="hyj:FHG12_18695"/>
<evidence type="ECO:0000259" key="1">
    <source>
        <dbReference type="PROSITE" id="PS50093"/>
    </source>
</evidence>
<dbReference type="InterPro" id="IPR013783">
    <property type="entry name" value="Ig-like_fold"/>
</dbReference>
<dbReference type="Proteomes" id="UP000305398">
    <property type="component" value="Chromosome"/>
</dbReference>
<accession>A0A5B8A3J0</accession>
<feature type="domain" description="PKD" evidence="1">
    <location>
        <begin position="482"/>
        <end position="517"/>
    </location>
</feature>
<dbReference type="InterPro" id="IPR036179">
    <property type="entry name" value="Ig-like_dom_sf"/>
</dbReference>
<dbReference type="OrthoDB" id="7794186at2"/>
<gene>
    <name evidence="2" type="ORF">FHG12_18695</name>
</gene>
<proteinExistence type="predicted"/>
<evidence type="ECO:0000313" key="2">
    <source>
        <dbReference type="EMBL" id="QDA62004.1"/>
    </source>
</evidence>
<organism evidence="2 3">
    <name type="scientific">Hymenobacter jejuensis</name>
    <dbReference type="NCBI Taxonomy" id="2502781"/>
    <lineage>
        <taxon>Bacteria</taxon>
        <taxon>Pseudomonadati</taxon>
        <taxon>Bacteroidota</taxon>
        <taxon>Cytophagia</taxon>
        <taxon>Cytophagales</taxon>
        <taxon>Hymenobacteraceae</taxon>
        <taxon>Hymenobacter</taxon>
    </lineage>
</organism>
<dbReference type="Pfam" id="PF18911">
    <property type="entry name" value="PKD_4"/>
    <property type="match status" value="1"/>
</dbReference>
<dbReference type="InterPro" id="IPR000601">
    <property type="entry name" value="PKD_dom"/>
</dbReference>
<dbReference type="NCBIfam" id="TIGR04131">
    <property type="entry name" value="Bac_Flav_CTERM"/>
    <property type="match status" value="1"/>
</dbReference>
<dbReference type="InterPro" id="IPR026341">
    <property type="entry name" value="T9SS_type_B"/>
</dbReference>
<dbReference type="InterPro" id="IPR022409">
    <property type="entry name" value="PKD/Chitinase_dom"/>
</dbReference>
<reference evidence="2 3" key="1">
    <citation type="submission" date="2019-06" db="EMBL/GenBank/DDBJ databases">
        <authorList>
            <person name="Srinivasan S."/>
        </authorList>
    </citation>
    <scope>NUCLEOTIDE SEQUENCE [LARGE SCALE GENOMIC DNA]</scope>
    <source>
        <strain evidence="2 3">17J68-5</strain>
    </source>
</reference>
<dbReference type="Pfam" id="PF13585">
    <property type="entry name" value="CHU_C"/>
    <property type="match status" value="1"/>
</dbReference>
<protein>
    <submittedName>
        <fullName evidence="2">T9SS type B sorting domain-containing protein</fullName>
    </submittedName>
</protein>
<dbReference type="SUPFAM" id="SSF48726">
    <property type="entry name" value="Immunoglobulin"/>
    <property type="match status" value="1"/>
</dbReference>
<dbReference type="Gene3D" id="2.60.40.2700">
    <property type="match status" value="6"/>
</dbReference>
<dbReference type="SUPFAM" id="SSF49299">
    <property type="entry name" value="PKD domain"/>
    <property type="match status" value="1"/>
</dbReference>
<dbReference type="PROSITE" id="PS50093">
    <property type="entry name" value="PKD"/>
    <property type="match status" value="1"/>
</dbReference>
<dbReference type="InterPro" id="IPR035986">
    <property type="entry name" value="PKD_dom_sf"/>
</dbReference>
<dbReference type="Gene3D" id="2.60.40.10">
    <property type="entry name" value="Immunoglobulins"/>
    <property type="match status" value="1"/>
</dbReference>
<dbReference type="SUPFAM" id="SSF82171">
    <property type="entry name" value="DPP6 N-terminal domain-like"/>
    <property type="match status" value="1"/>
</dbReference>
<dbReference type="Pfam" id="PF19081">
    <property type="entry name" value="Ig_7"/>
    <property type="match status" value="1"/>
</dbReference>
<sequence length="1636" mass="167074">MPAELSHPALSSTNSTCLYMPEPTQPAGVSGRHPARRVRPAACWLLMLLLVLLSGAATTARAQTAPPPPPECAADEKFANTWYFGFKAGLDFNQATDSIPPTVLDNSAMDAPAGAGVMSDRNGKILFYSNGETVWNADGTVMTNGTGLAGSRFNTDGPLPIKMPGIPVPGQPTRYLLFTLNSTVGLSYSEIDIPAGGGPGTVIAATKNTPLARGTAEKLTGVFHKNGCDIWVITHGWGDAKAGNDNRGDAFLAYRVRQAAGYVGPVLIDVPVVSTVGSLHAPSKSPVGYKGQMKITPDGQRLALARYSETLNDSTSTVELFGFDTGTGQVSVNPQVPYIVDKGEGKYYGVEFSGGNYLYATVLNPPKLLQFDISGNGPVTRVEIPLKQKTTVNLGSMQAAPDGKIYVARDNQPALGFIAYPDSLGAKARYADDSLQLGGRLSGLGLVNFNQSSLLRVGPSAEITGCRQITFRAPPIEFDGKTYAWTFGDGATSTLENPVHTYATPGNYTVTLRITTACFCRESSGGILVPDLPAPGSIAAPQTLCAGTAPAALTSTANGSSDAGLPLVYQWESSTDNATFTAIGGATGATYQPSSSLPAGTTYFRRRAQLLLPNQSGPYCEPRFTASVAITVLPALTAGSITANQTLCAGSPAAPLTSTAPATGGTGTVAYQWQSSSDDATWASIPNATADTYTPGPLAATTYFRRLAISGPCAAISNTLTINVLPALAVGSIAADQAVCAGATPAPLTSTADATGGAGAVAYQWQSSADNATWAAINGATNPTYAPGQLTATTYFRRLASSGGCSPAASNVVTITVLPSLTAGSIAADQTLCPGATPAPLTSAAPAGGGTGTFAYQWEASIDNNTWTAIPGATSPTLALGPLTATTYLRRQVTSGGCTTAPSNVVTLTVLPALTAGSITADQNICSGATPSPFTSVAPATGGTGTYAYQWEASVDNTTWTAIPGATNPTYAPGPLTVTTFFRRQASSGGGCAPAVSNVVTITVAPALTAGSIAANQTLCSGVNPAPLTSTAGATGGTGTYAYQWQSSADNVNWTPIGGATGDTFAPGPLAATTYFRRLVTSGACTTASSNVVTVTVLPALTTGTIAADQSVCPGGTPAPLTSTAGAGGGTGSYSYQWQSSADNTTWAAISGATGPTFTPGPLTATTYFRRQVTSGGCTTAPSNTVTVTVLPTLVAGSIAVDQVICAGAAPAPLTNSGDASGGTGTYAYQWESSADNVNWAPIGGATASTYAPGSLTATTYFRRRVTSGTGTCSTGVSNVVAVQVQPLVTPGVTLAPPPVQCPGTPLTFTAVATNAGAAPTFRWFVNNVAVASGPTFTSSTLVSGDQVRVEVTPTAGLCSTGPAVATVTVTRTPTPLPTLAIAVQPGGPVCLGAPLTFNIASVTEAGPAPEYQWQVNGNDVAGATGPVFTSTTLRAGQTVTLRLRTTNACGQPVTAVSNGIPVRIQPPVDVDAGPDVEILAGTSVRLEGRADGNYSVTWTPAAGLTFPSNEPLRPLASPTVTTTYTLSAGEGGCADADQVTVTVRPPIRIPNAFTPNGDGRDDTWQIEFIEQFPDNTVSVYNRWGNRIFSVNNYSRANEWRGDINGQPAPVGTYYYVVVTKGPLGKSYSGSITILY</sequence>
<dbReference type="CDD" id="cd00146">
    <property type="entry name" value="PKD"/>
    <property type="match status" value="1"/>
</dbReference>
<dbReference type="InterPro" id="IPR044023">
    <property type="entry name" value="Ig_7"/>
</dbReference>
<dbReference type="SMART" id="SM00089">
    <property type="entry name" value="PKD"/>
    <property type="match status" value="2"/>
</dbReference>
<keyword evidence="3" id="KW-1185">Reference proteome</keyword>
<name>A0A5B8A3J0_9BACT</name>
<dbReference type="EMBL" id="CP040896">
    <property type="protein sequence ID" value="QDA62004.1"/>
    <property type="molecule type" value="Genomic_DNA"/>
</dbReference>
<evidence type="ECO:0000313" key="3">
    <source>
        <dbReference type="Proteomes" id="UP000305398"/>
    </source>
</evidence>